<feature type="transmembrane region" description="Helical" evidence="2">
    <location>
        <begin position="38"/>
        <end position="63"/>
    </location>
</feature>
<feature type="compositionally biased region" description="Polar residues" evidence="1">
    <location>
        <begin position="327"/>
        <end position="336"/>
    </location>
</feature>
<organism evidence="3 4">
    <name type="scientific">Didymella glomerata</name>
    <dbReference type="NCBI Taxonomy" id="749621"/>
    <lineage>
        <taxon>Eukaryota</taxon>
        <taxon>Fungi</taxon>
        <taxon>Dikarya</taxon>
        <taxon>Ascomycota</taxon>
        <taxon>Pezizomycotina</taxon>
        <taxon>Dothideomycetes</taxon>
        <taxon>Pleosporomycetidae</taxon>
        <taxon>Pleosporales</taxon>
        <taxon>Pleosporineae</taxon>
        <taxon>Didymellaceae</taxon>
        <taxon>Didymella</taxon>
    </lineage>
</organism>
<name>A0A9W9BZ82_9PLEO</name>
<accession>A0A9W9BZ82</accession>
<protein>
    <submittedName>
        <fullName evidence="3">Uncharacterized protein</fullName>
    </submittedName>
</protein>
<keyword evidence="2" id="KW-0472">Membrane</keyword>
<sequence length="336" mass="37754">MTTAATDFPALLQTSTGIPPLPLAFDSPLATGKDHTPAVAIITLVMVIISALFLFVAFCYFIFLRFRGKCPQCPQYEDELKKWKNGSLKPITREMVYNRPHNCDLEKCVDVFDEKDPFDDQVSPFDAQAKQYKALQRAQSLASLEGRASHRDQENKTVGDRALRHLRNSQLRAAKVPRDSGWSSNVATIHEDEGPKDLKKEKPELKRTALEFAVEEPVPAHLPRPTARDESTLVNDPALPEPNFKGTYEEYERDVLAERRRQKVALSIAGWYDVANDPNASEARQQRALAMASAKMAEIDKHEAQTKGTTAAPRDRGQSRFQERFSLATQSYHGSI</sequence>
<evidence type="ECO:0000256" key="1">
    <source>
        <dbReference type="SAM" id="MobiDB-lite"/>
    </source>
</evidence>
<evidence type="ECO:0000313" key="3">
    <source>
        <dbReference type="EMBL" id="KAJ4335597.1"/>
    </source>
</evidence>
<dbReference type="AlphaFoldDB" id="A0A9W9BZ82"/>
<dbReference type="OrthoDB" id="3798381at2759"/>
<gene>
    <name evidence="3" type="ORF">N0V87_005991</name>
</gene>
<feature type="compositionally biased region" description="Basic and acidic residues" evidence="1">
    <location>
        <begin position="313"/>
        <end position="323"/>
    </location>
</feature>
<proteinExistence type="predicted"/>
<evidence type="ECO:0000313" key="4">
    <source>
        <dbReference type="Proteomes" id="UP001140562"/>
    </source>
</evidence>
<dbReference type="EMBL" id="JAPEUV010000059">
    <property type="protein sequence ID" value="KAJ4335597.1"/>
    <property type="molecule type" value="Genomic_DNA"/>
</dbReference>
<reference evidence="3" key="1">
    <citation type="submission" date="2022-10" db="EMBL/GenBank/DDBJ databases">
        <title>Tapping the CABI collections for fungal endophytes: first genome assemblies for Collariella, Neodidymelliopsis, Ascochyta clinopodiicola, Didymella pomorum, Didymosphaeria variabile, Neocosmospora piperis and Neocucurbitaria cava.</title>
        <authorList>
            <person name="Hill R."/>
        </authorList>
    </citation>
    <scope>NUCLEOTIDE SEQUENCE</scope>
    <source>
        <strain evidence="3">IMI 360193</strain>
    </source>
</reference>
<feature type="region of interest" description="Disordered" evidence="1">
    <location>
        <begin position="221"/>
        <end position="245"/>
    </location>
</feature>
<evidence type="ECO:0000256" key="2">
    <source>
        <dbReference type="SAM" id="Phobius"/>
    </source>
</evidence>
<dbReference type="Proteomes" id="UP001140562">
    <property type="component" value="Unassembled WGS sequence"/>
</dbReference>
<keyword evidence="4" id="KW-1185">Reference proteome</keyword>
<feature type="region of interest" description="Disordered" evidence="1">
    <location>
        <begin position="294"/>
        <end position="336"/>
    </location>
</feature>
<keyword evidence="2" id="KW-1133">Transmembrane helix</keyword>
<keyword evidence="2" id="KW-0812">Transmembrane</keyword>
<comment type="caution">
    <text evidence="3">The sequence shown here is derived from an EMBL/GenBank/DDBJ whole genome shotgun (WGS) entry which is preliminary data.</text>
</comment>